<dbReference type="GeneID" id="107414940"/>
<dbReference type="PANTHER" id="PTHR46137">
    <property type="entry name" value="OS05G0310600 PROTEIN"/>
    <property type="match status" value="1"/>
</dbReference>
<dbReference type="AlphaFoldDB" id="A0A6P3ZIT9"/>
<dbReference type="Gene3D" id="3.90.1720.10">
    <property type="entry name" value="endopeptidase domain like (from Nostoc punctiforme)"/>
    <property type="match status" value="1"/>
</dbReference>
<organism evidence="2 3">
    <name type="scientific">Ziziphus jujuba</name>
    <name type="common">Chinese jujube</name>
    <name type="synonym">Ziziphus sativa</name>
    <dbReference type="NCBI Taxonomy" id="326968"/>
    <lineage>
        <taxon>Eukaryota</taxon>
        <taxon>Viridiplantae</taxon>
        <taxon>Streptophyta</taxon>
        <taxon>Embryophyta</taxon>
        <taxon>Tracheophyta</taxon>
        <taxon>Spermatophyta</taxon>
        <taxon>Magnoliopsida</taxon>
        <taxon>eudicotyledons</taxon>
        <taxon>Gunneridae</taxon>
        <taxon>Pentapetalae</taxon>
        <taxon>rosids</taxon>
        <taxon>fabids</taxon>
        <taxon>Rosales</taxon>
        <taxon>Rhamnaceae</taxon>
        <taxon>Paliureae</taxon>
        <taxon>Ziziphus</taxon>
    </lineage>
</organism>
<sequence length="214" mass="24198">MGYISNRISKEKLQSGDHIYCYRYLHTYSHHGIYVKENNKDRVIHLNTKPKTCKNCRGEQQAEEKKGGGIVVKTCLDCFLDGHGLFLYEYQVSVPNFLVQVPGTCTTGPADDPRTVVDRAYKMHKTNGFGAYDLLNNNCETFAVYCKTGIPYSVQAMHMEIATKTTLAEWGKPQSFMTALADKLELMFQVKKKDKRLVESGSSKYKMVVENGNG</sequence>
<dbReference type="KEGG" id="zju:107414940"/>
<accession>A0A6P3ZIT9</accession>
<evidence type="ECO:0000259" key="1">
    <source>
        <dbReference type="PROSITE" id="PS51934"/>
    </source>
</evidence>
<keyword evidence="2" id="KW-1185">Reference proteome</keyword>
<feature type="domain" description="LRAT" evidence="1">
    <location>
        <begin position="20"/>
        <end position="155"/>
    </location>
</feature>
<dbReference type="Pfam" id="PF04970">
    <property type="entry name" value="LRAT"/>
    <property type="match status" value="1"/>
</dbReference>
<proteinExistence type="predicted"/>
<dbReference type="RefSeq" id="XP_015878643.1">
    <property type="nucleotide sequence ID" value="XM_016023157.4"/>
</dbReference>
<dbReference type="PROSITE" id="PS51934">
    <property type="entry name" value="LRAT"/>
    <property type="match status" value="1"/>
</dbReference>
<dbReference type="PANTHER" id="PTHR46137:SF1">
    <property type="entry name" value="LRAT DOMAIN-CONTAINING PROTEIN"/>
    <property type="match status" value="1"/>
</dbReference>
<evidence type="ECO:0000313" key="2">
    <source>
        <dbReference type="Proteomes" id="UP001652623"/>
    </source>
</evidence>
<reference evidence="3" key="1">
    <citation type="submission" date="2025-08" db="UniProtKB">
        <authorList>
            <consortium name="RefSeq"/>
        </authorList>
    </citation>
    <scope>IDENTIFICATION</scope>
    <source>
        <tissue evidence="3">Seedling</tissue>
    </source>
</reference>
<name>A0A6P3ZIT9_ZIZJJ</name>
<dbReference type="Proteomes" id="UP001652623">
    <property type="component" value="Chromosome 8"/>
</dbReference>
<gene>
    <name evidence="3" type="primary">LOC107414940</name>
</gene>
<dbReference type="InterPro" id="IPR007053">
    <property type="entry name" value="LRAT_dom"/>
</dbReference>
<evidence type="ECO:0000313" key="3">
    <source>
        <dbReference type="RefSeq" id="XP_015878643.1"/>
    </source>
</evidence>
<protein>
    <submittedName>
        <fullName evidence="3">Protein LEAD-SENSITIVE 1</fullName>
    </submittedName>
</protein>